<evidence type="ECO:0000313" key="2">
    <source>
        <dbReference type="EMBL" id="SNT71805.1"/>
    </source>
</evidence>
<dbReference type="InterPro" id="IPR011928">
    <property type="entry name" value="Phage_phiJL001_Gp84"/>
</dbReference>
<evidence type="ECO:0000313" key="3">
    <source>
        <dbReference type="Proteomes" id="UP000198307"/>
    </source>
</evidence>
<dbReference type="Pfam" id="PF09931">
    <property type="entry name" value="Phage_phiJL001_Gp84_N"/>
    <property type="match status" value="1"/>
</dbReference>
<name>A0A239PND2_9RHOB</name>
<evidence type="ECO:0000259" key="1">
    <source>
        <dbReference type="Pfam" id="PF09356"/>
    </source>
</evidence>
<proteinExistence type="predicted"/>
<dbReference type="Proteomes" id="UP000198307">
    <property type="component" value="Unassembled WGS sequence"/>
</dbReference>
<dbReference type="Pfam" id="PF09356">
    <property type="entry name" value="Phage_BR0599"/>
    <property type="match status" value="1"/>
</dbReference>
<accession>A0A239PND2</accession>
<dbReference type="RefSeq" id="WP_089343148.1">
    <property type="nucleotide sequence ID" value="NZ_CP067129.1"/>
</dbReference>
<dbReference type="NCBIfam" id="TIGR02218">
    <property type="entry name" value="phg_TIGR02218"/>
    <property type="match status" value="1"/>
</dbReference>
<dbReference type="EMBL" id="FZQB01000002">
    <property type="protein sequence ID" value="SNT71805.1"/>
    <property type="molecule type" value="Genomic_DNA"/>
</dbReference>
<keyword evidence="3" id="KW-1185">Reference proteome</keyword>
<organism evidence="2 3">
    <name type="scientific">Paracoccus seriniphilus</name>
    <dbReference type="NCBI Taxonomy" id="184748"/>
    <lineage>
        <taxon>Bacteria</taxon>
        <taxon>Pseudomonadati</taxon>
        <taxon>Pseudomonadota</taxon>
        <taxon>Alphaproteobacteria</taxon>
        <taxon>Rhodobacterales</taxon>
        <taxon>Paracoccaceae</taxon>
        <taxon>Paracoccus</taxon>
    </lineage>
</organism>
<reference evidence="2 3" key="1">
    <citation type="submission" date="2017-07" db="EMBL/GenBank/DDBJ databases">
        <authorList>
            <person name="Sun Z.S."/>
            <person name="Albrecht U."/>
            <person name="Echele G."/>
            <person name="Lee C.C."/>
        </authorList>
    </citation>
    <scope>NUCLEOTIDE SEQUENCE [LARGE SCALE GENOMIC DNA]</scope>
    <source>
        <strain evidence="2 3">DSM 14827</strain>
    </source>
</reference>
<protein>
    <recommendedName>
        <fullName evidence="1">Bacteriophage phiJL001 Gp84 C-terminal domain-containing protein</fullName>
    </recommendedName>
</protein>
<gene>
    <name evidence="2" type="ORF">SAMN05444959_102323</name>
</gene>
<dbReference type="InterPro" id="IPR018964">
    <property type="entry name" value="Phage_phiJL001_Gp84_C"/>
</dbReference>
<sequence>MTATTICRAWLVRRRDGFGLGFTDHDVALQFDGTTFRPDHGMTARVLMQGAGLSVDNSEAEGALTDGAITEKDLLAGKWDGAELTLWEVDWSHVDARRKIFAGSLGEVSRSDGAFRAELRGLSEPLNAAWGRVYHPRCSARLGDRACGKDLGSDSYTVLLGLEDCEDGRIFRFSDFPAYDSGWFERGVLAVLGGEAEGLRAQIKNDIALSEGGREIELWKSLGIHPVAGDRIRLTAGCDKRSETCRLKFNNYLNFRGFPHLPGEDWLLAPQTGG</sequence>
<dbReference type="AlphaFoldDB" id="A0A239PND2"/>
<dbReference type="OrthoDB" id="1633386at2"/>
<feature type="domain" description="Bacteriophage phiJL001 Gp84 C-terminal" evidence="1">
    <location>
        <begin position="182"/>
        <end position="265"/>
    </location>
</feature>